<keyword evidence="1" id="KW-0812">Transmembrane</keyword>
<reference evidence="2" key="1">
    <citation type="submission" date="2017-05" db="UniProtKB">
        <authorList>
            <consortium name="EnsemblMetazoa"/>
        </authorList>
    </citation>
    <scope>IDENTIFICATION</scope>
</reference>
<keyword evidence="1" id="KW-0472">Membrane</keyword>
<keyword evidence="1" id="KW-1133">Transmembrane helix</keyword>
<sequence>MLGMIIGLFWFIHGIFDGIGSYIAYISTSVLSCTSWTTIPFGVIAAVGLVLYLVVACWYVNRVRDTDLDLRTEVENNWEQRLIKENLLENDNQTDYDAFVISSIDEL</sequence>
<protein>
    <submittedName>
        <fullName evidence="2">Uncharacterized protein</fullName>
    </submittedName>
</protein>
<proteinExistence type="predicted"/>
<feature type="transmembrane region" description="Helical" evidence="1">
    <location>
        <begin position="7"/>
        <end position="27"/>
    </location>
</feature>
<dbReference type="AlphaFoldDB" id="A0A1X7TC20"/>
<evidence type="ECO:0000256" key="1">
    <source>
        <dbReference type="SAM" id="Phobius"/>
    </source>
</evidence>
<evidence type="ECO:0000313" key="2">
    <source>
        <dbReference type="EnsemblMetazoa" id="Aqu2.1.12002_001"/>
    </source>
</evidence>
<name>A0A1X7TC20_AMPQE</name>
<accession>A0A1X7TC20</accession>
<dbReference type="InParanoid" id="A0A1X7TC20"/>
<feature type="transmembrane region" description="Helical" evidence="1">
    <location>
        <begin position="39"/>
        <end position="61"/>
    </location>
</feature>
<organism evidence="2">
    <name type="scientific">Amphimedon queenslandica</name>
    <name type="common">Sponge</name>
    <dbReference type="NCBI Taxonomy" id="400682"/>
    <lineage>
        <taxon>Eukaryota</taxon>
        <taxon>Metazoa</taxon>
        <taxon>Porifera</taxon>
        <taxon>Demospongiae</taxon>
        <taxon>Heteroscleromorpha</taxon>
        <taxon>Haplosclerida</taxon>
        <taxon>Niphatidae</taxon>
        <taxon>Amphimedon</taxon>
    </lineage>
</organism>
<dbReference type="EnsemblMetazoa" id="Aqu2.1.12002_001">
    <property type="protein sequence ID" value="Aqu2.1.12002_001"/>
    <property type="gene ID" value="Aqu2.1.12002"/>
</dbReference>